<keyword evidence="3" id="KW-1185">Reference proteome</keyword>
<evidence type="ECO:0000313" key="2">
    <source>
        <dbReference type="EMBL" id="EYC09857.1"/>
    </source>
</evidence>
<evidence type="ECO:0000256" key="1">
    <source>
        <dbReference type="SAM" id="MobiDB-lite"/>
    </source>
</evidence>
<reference evidence="3" key="1">
    <citation type="journal article" date="2015" name="Nat. Genet.">
        <title>The genome and transcriptome of the zoonotic hookworm Ancylostoma ceylanicum identify infection-specific gene families.</title>
        <authorList>
            <person name="Schwarz E.M."/>
            <person name="Hu Y."/>
            <person name="Antoshechkin I."/>
            <person name="Miller M.M."/>
            <person name="Sternberg P.W."/>
            <person name="Aroian R.V."/>
        </authorList>
    </citation>
    <scope>NUCLEOTIDE SEQUENCE</scope>
    <source>
        <strain evidence="3">HY135</strain>
    </source>
</reference>
<dbReference type="AlphaFoldDB" id="A0A016U4T6"/>
<feature type="region of interest" description="Disordered" evidence="1">
    <location>
        <begin position="20"/>
        <end position="69"/>
    </location>
</feature>
<organism evidence="2 3">
    <name type="scientific">Ancylostoma ceylanicum</name>
    <dbReference type="NCBI Taxonomy" id="53326"/>
    <lineage>
        <taxon>Eukaryota</taxon>
        <taxon>Metazoa</taxon>
        <taxon>Ecdysozoa</taxon>
        <taxon>Nematoda</taxon>
        <taxon>Chromadorea</taxon>
        <taxon>Rhabditida</taxon>
        <taxon>Rhabditina</taxon>
        <taxon>Rhabditomorpha</taxon>
        <taxon>Strongyloidea</taxon>
        <taxon>Ancylostomatidae</taxon>
        <taxon>Ancylostomatinae</taxon>
        <taxon>Ancylostoma</taxon>
    </lineage>
</organism>
<gene>
    <name evidence="2" type="primary">Acey_s0058.g2859</name>
    <name evidence="2" type="ORF">Y032_0058g2859</name>
</gene>
<dbReference type="EMBL" id="JARK01001394">
    <property type="protein sequence ID" value="EYC09857.1"/>
    <property type="molecule type" value="Genomic_DNA"/>
</dbReference>
<feature type="compositionally biased region" description="Basic and acidic residues" evidence="1">
    <location>
        <begin position="20"/>
        <end position="36"/>
    </location>
</feature>
<name>A0A016U4T6_9BILA</name>
<accession>A0A016U4T6</accession>
<proteinExistence type="predicted"/>
<feature type="compositionally biased region" description="Basic and acidic residues" evidence="1">
    <location>
        <begin position="47"/>
        <end position="60"/>
    </location>
</feature>
<dbReference type="Proteomes" id="UP000024635">
    <property type="component" value="Unassembled WGS sequence"/>
</dbReference>
<protein>
    <submittedName>
        <fullName evidence="2">Uncharacterized protein</fullName>
    </submittedName>
</protein>
<sequence>MALKRRIEIGKKRGNDLERKKLAEEGREGENKEFEGKSSLCNSYFEDSMRKRERERERERERRKRKRGR</sequence>
<evidence type="ECO:0000313" key="3">
    <source>
        <dbReference type="Proteomes" id="UP000024635"/>
    </source>
</evidence>
<comment type="caution">
    <text evidence="2">The sequence shown here is derived from an EMBL/GenBank/DDBJ whole genome shotgun (WGS) entry which is preliminary data.</text>
</comment>